<dbReference type="InterPro" id="IPR052035">
    <property type="entry name" value="ZnF_BED_domain_contain"/>
</dbReference>
<sequence>MSAVWKHFKVSDEDSKVAICNICSAKVSRGGSTAKTFSTTGLIHHLKSRHAIEFEEYRQTTLVKTKPTSTPTPSVATVFEKIKKFANDSAKARDITEKVMEFIALDDQPFSVVEDIGFRRLIHHIEPRYTLPSRRYFAETSLPEMYDRVAKHVHELMTTDISALSFTTDIWSSDVSPTSMLSLTAQWINAEFKLQNILLHAQEFVGSHTAAAISDALANMFETWNIDKSKVHVIVRDNARNMIKAMDDSGLKSIPCMAHTLQLAVNEGVLSQRSISEITATGRKIVGHFKHSPLAYSRLQDLQKQFGMPTKRLQQDVATRWNSTYYLLQGLLEQKRVLAAYMTDHDLPATLSAHQWMLVENMVSLLAPFEQLTKEISSAQASVAEVIPLIAALKRLLGKEAETDHGVKTAKKTLLGAVNKRFQDIESNPLYGIATTLDPRFKDHYFDDEKKAGCTRNGANRAYGS</sequence>
<feature type="domain" description="BED-type" evidence="9">
    <location>
        <begin position="1"/>
        <end position="57"/>
    </location>
</feature>
<evidence type="ECO:0000256" key="7">
    <source>
        <dbReference type="ARBA" id="ARBA00023242"/>
    </source>
</evidence>
<dbReference type="Pfam" id="PF02892">
    <property type="entry name" value="zf-BED"/>
    <property type="match status" value="1"/>
</dbReference>
<dbReference type="SUPFAM" id="SSF57667">
    <property type="entry name" value="beta-beta-alpha zinc fingers"/>
    <property type="match status" value="1"/>
</dbReference>
<evidence type="ECO:0000256" key="5">
    <source>
        <dbReference type="ARBA" id="ARBA00023015"/>
    </source>
</evidence>
<evidence type="ECO:0000256" key="6">
    <source>
        <dbReference type="ARBA" id="ARBA00023163"/>
    </source>
</evidence>
<gene>
    <name evidence="10" type="ORF">QQF64_036164</name>
</gene>
<dbReference type="Proteomes" id="UP001558613">
    <property type="component" value="Unassembled WGS sequence"/>
</dbReference>
<evidence type="ECO:0000313" key="10">
    <source>
        <dbReference type="EMBL" id="KAL1276541.1"/>
    </source>
</evidence>
<dbReference type="EMBL" id="JAYMGO010000004">
    <property type="protein sequence ID" value="KAL1276541.1"/>
    <property type="molecule type" value="Genomic_DNA"/>
</dbReference>
<dbReference type="PANTHER" id="PTHR46481:SF10">
    <property type="entry name" value="ZINC FINGER BED DOMAIN-CONTAINING PROTEIN 39"/>
    <property type="match status" value="1"/>
</dbReference>
<dbReference type="SUPFAM" id="SSF140996">
    <property type="entry name" value="Hermes dimerisation domain"/>
    <property type="match status" value="1"/>
</dbReference>
<comment type="subcellular location">
    <subcellularLocation>
        <location evidence="1">Nucleus</location>
    </subcellularLocation>
</comment>
<evidence type="ECO:0000256" key="4">
    <source>
        <dbReference type="ARBA" id="ARBA00022833"/>
    </source>
</evidence>
<dbReference type="SMART" id="SM00614">
    <property type="entry name" value="ZnF_BED"/>
    <property type="match status" value="1"/>
</dbReference>
<name>A0ABR3NIC4_9TELE</name>
<evidence type="ECO:0000256" key="8">
    <source>
        <dbReference type="PROSITE-ProRule" id="PRU00027"/>
    </source>
</evidence>
<dbReference type="PROSITE" id="PS50808">
    <property type="entry name" value="ZF_BED"/>
    <property type="match status" value="1"/>
</dbReference>
<reference evidence="10 11" key="1">
    <citation type="submission" date="2023-09" db="EMBL/GenBank/DDBJ databases">
        <authorList>
            <person name="Wang M."/>
        </authorList>
    </citation>
    <scope>NUCLEOTIDE SEQUENCE [LARGE SCALE GENOMIC DNA]</scope>
    <source>
        <strain evidence="10">GT-2023</strain>
        <tissue evidence="10">Liver</tissue>
    </source>
</reference>
<evidence type="ECO:0000256" key="1">
    <source>
        <dbReference type="ARBA" id="ARBA00004123"/>
    </source>
</evidence>
<dbReference type="InterPro" id="IPR012337">
    <property type="entry name" value="RNaseH-like_sf"/>
</dbReference>
<dbReference type="SUPFAM" id="SSF53098">
    <property type="entry name" value="Ribonuclease H-like"/>
    <property type="match status" value="1"/>
</dbReference>
<comment type="caution">
    <text evidence="10">The sequence shown here is derived from an EMBL/GenBank/DDBJ whole genome shotgun (WGS) entry which is preliminary data.</text>
</comment>
<proteinExistence type="predicted"/>
<organism evidence="10 11">
    <name type="scientific">Cirrhinus molitorella</name>
    <name type="common">mud carp</name>
    <dbReference type="NCBI Taxonomy" id="172907"/>
    <lineage>
        <taxon>Eukaryota</taxon>
        <taxon>Metazoa</taxon>
        <taxon>Chordata</taxon>
        <taxon>Craniata</taxon>
        <taxon>Vertebrata</taxon>
        <taxon>Euteleostomi</taxon>
        <taxon>Actinopterygii</taxon>
        <taxon>Neopterygii</taxon>
        <taxon>Teleostei</taxon>
        <taxon>Ostariophysi</taxon>
        <taxon>Cypriniformes</taxon>
        <taxon>Cyprinidae</taxon>
        <taxon>Labeoninae</taxon>
        <taxon>Labeonini</taxon>
        <taxon>Cirrhinus</taxon>
    </lineage>
</organism>
<keyword evidence="5" id="KW-0805">Transcription regulation</keyword>
<protein>
    <recommendedName>
        <fullName evidence="9">BED-type domain-containing protein</fullName>
    </recommendedName>
</protein>
<evidence type="ECO:0000256" key="2">
    <source>
        <dbReference type="ARBA" id="ARBA00022723"/>
    </source>
</evidence>
<keyword evidence="4" id="KW-0862">Zinc</keyword>
<evidence type="ECO:0000256" key="3">
    <source>
        <dbReference type="ARBA" id="ARBA00022771"/>
    </source>
</evidence>
<keyword evidence="2" id="KW-0479">Metal-binding</keyword>
<keyword evidence="11" id="KW-1185">Reference proteome</keyword>
<keyword evidence="3 8" id="KW-0863">Zinc-finger</keyword>
<evidence type="ECO:0000259" key="9">
    <source>
        <dbReference type="PROSITE" id="PS50808"/>
    </source>
</evidence>
<evidence type="ECO:0000313" key="11">
    <source>
        <dbReference type="Proteomes" id="UP001558613"/>
    </source>
</evidence>
<dbReference type="InterPro" id="IPR036236">
    <property type="entry name" value="Znf_C2H2_sf"/>
</dbReference>
<accession>A0ABR3NIC4</accession>
<dbReference type="InterPro" id="IPR003656">
    <property type="entry name" value="Znf_BED"/>
</dbReference>
<keyword evidence="7" id="KW-0539">Nucleus</keyword>
<keyword evidence="6" id="KW-0804">Transcription</keyword>
<dbReference type="PANTHER" id="PTHR46481">
    <property type="entry name" value="ZINC FINGER BED DOMAIN-CONTAINING PROTEIN 4"/>
    <property type="match status" value="1"/>
</dbReference>